<evidence type="ECO:0008006" key="3">
    <source>
        <dbReference type="Google" id="ProtNLM"/>
    </source>
</evidence>
<name>A0ABS8U7M4_9GAMM</name>
<reference evidence="1" key="2">
    <citation type="journal article" date="2022" name="Syst. Appl. Microbiol.">
        <title>Physiological and genomic characterisation of Luteimonas fraxinea sp. nov., a bacterial species associated with trees tolerant to ash dieback.</title>
        <authorList>
            <person name="Ulrich K."/>
            <person name="Becker R."/>
            <person name="Behrendt U."/>
            <person name="Kube M."/>
            <person name="Schneck V."/>
            <person name="Ulrich A."/>
        </authorList>
    </citation>
    <scope>NUCLEOTIDE SEQUENCE</scope>
    <source>
        <strain evidence="1">A1P009</strain>
    </source>
</reference>
<dbReference type="Proteomes" id="UP001430360">
    <property type="component" value="Unassembled WGS sequence"/>
</dbReference>
<proteinExistence type="predicted"/>
<evidence type="ECO:0000313" key="2">
    <source>
        <dbReference type="Proteomes" id="UP001430360"/>
    </source>
</evidence>
<accession>A0ABS8U7M4</accession>
<gene>
    <name evidence="1" type="ORF">LTT95_01645</name>
</gene>
<evidence type="ECO:0000313" key="1">
    <source>
        <dbReference type="EMBL" id="MCD9095646.1"/>
    </source>
</evidence>
<comment type="caution">
    <text evidence="1">The sequence shown here is derived from an EMBL/GenBank/DDBJ whole genome shotgun (WGS) entry which is preliminary data.</text>
</comment>
<keyword evidence="2" id="KW-1185">Reference proteome</keyword>
<protein>
    <recommendedName>
        <fullName evidence="3">LysR substrate-binding domain-containing protein</fullName>
    </recommendedName>
</protein>
<dbReference type="Gene3D" id="3.40.190.290">
    <property type="match status" value="1"/>
</dbReference>
<dbReference type="RefSeq" id="WP_232134173.1">
    <property type="nucleotide sequence ID" value="NZ_CP089507.1"/>
</dbReference>
<sequence>MARSIASATTTGCADWSPTVPGPYLYYAHRRHMRPALRAFIDCLLDRDLEADQAGAVDVVAT</sequence>
<organism evidence="1 2">
    <name type="scientific">Luteimonas fraxinea</name>
    <dbReference type="NCBI Taxonomy" id="2901869"/>
    <lineage>
        <taxon>Bacteria</taxon>
        <taxon>Pseudomonadati</taxon>
        <taxon>Pseudomonadota</taxon>
        <taxon>Gammaproteobacteria</taxon>
        <taxon>Lysobacterales</taxon>
        <taxon>Lysobacteraceae</taxon>
        <taxon>Luteimonas</taxon>
    </lineage>
</organism>
<dbReference type="EMBL" id="JAJQKU010000001">
    <property type="protein sequence ID" value="MCD9095646.1"/>
    <property type="molecule type" value="Genomic_DNA"/>
</dbReference>
<reference evidence="1" key="1">
    <citation type="submission" date="2021-12" db="EMBL/GenBank/DDBJ databases">
        <authorList>
            <person name="Ulrich A."/>
        </authorList>
    </citation>
    <scope>NUCLEOTIDE SEQUENCE</scope>
    <source>
        <strain evidence="1">A1P009</strain>
    </source>
</reference>